<accession>A0AAD4MS80</accession>
<reference evidence="1" key="1">
    <citation type="submission" date="2022-01" db="EMBL/GenBank/DDBJ databases">
        <title>Genome Sequence Resource for Two Populations of Ditylenchus destructor, the Migratory Endoparasitic Phytonematode.</title>
        <authorList>
            <person name="Zhang H."/>
            <person name="Lin R."/>
            <person name="Xie B."/>
        </authorList>
    </citation>
    <scope>NUCLEOTIDE SEQUENCE</scope>
    <source>
        <strain evidence="1">BazhouSP</strain>
    </source>
</reference>
<gene>
    <name evidence="1" type="ORF">DdX_13878</name>
</gene>
<evidence type="ECO:0008006" key="3">
    <source>
        <dbReference type="Google" id="ProtNLM"/>
    </source>
</evidence>
<sequence>MHAPDEVNPPGEVNPPEEVHRLSYDILHGIKEFIRLRDRIRLLTLSKSVRYCFSRDIPKEFKIYFGEFKPEIEKLGLQEAYGNLKLRHGEEAAAKVWRLYLRRVMDGLAASSDSE</sequence>
<organism evidence="1 2">
    <name type="scientific">Ditylenchus destructor</name>
    <dbReference type="NCBI Taxonomy" id="166010"/>
    <lineage>
        <taxon>Eukaryota</taxon>
        <taxon>Metazoa</taxon>
        <taxon>Ecdysozoa</taxon>
        <taxon>Nematoda</taxon>
        <taxon>Chromadorea</taxon>
        <taxon>Rhabditida</taxon>
        <taxon>Tylenchina</taxon>
        <taxon>Tylenchomorpha</taxon>
        <taxon>Sphaerularioidea</taxon>
        <taxon>Anguinidae</taxon>
        <taxon>Anguininae</taxon>
        <taxon>Ditylenchus</taxon>
    </lineage>
</organism>
<keyword evidence="2" id="KW-1185">Reference proteome</keyword>
<evidence type="ECO:0000313" key="2">
    <source>
        <dbReference type="Proteomes" id="UP001201812"/>
    </source>
</evidence>
<comment type="caution">
    <text evidence="1">The sequence shown here is derived from an EMBL/GenBank/DDBJ whole genome shotgun (WGS) entry which is preliminary data.</text>
</comment>
<proteinExistence type="predicted"/>
<dbReference type="AlphaFoldDB" id="A0AAD4MS80"/>
<dbReference type="Proteomes" id="UP001201812">
    <property type="component" value="Unassembled WGS sequence"/>
</dbReference>
<protein>
    <recommendedName>
        <fullName evidence="3">F-box domain-containing protein</fullName>
    </recommendedName>
</protein>
<dbReference type="EMBL" id="JAKKPZ010000060">
    <property type="protein sequence ID" value="KAI1705120.1"/>
    <property type="molecule type" value="Genomic_DNA"/>
</dbReference>
<evidence type="ECO:0000313" key="1">
    <source>
        <dbReference type="EMBL" id="KAI1705120.1"/>
    </source>
</evidence>
<name>A0AAD4MS80_9BILA</name>